<accession>A0A839N8V2</accession>
<dbReference type="EMBL" id="JACHVQ010000001">
    <property type="protein sequence ID" value="MBB2892434.1"/>
    <property type="molecule type" value="Genomic_DNA"/>
</dbReference>
<gene>
    <name evidence="2" type="ORF">FHU39_002418</name>
</gene>
<organism evidence="2 3">
    <name type="scientific">Flexivirga oryzae</name>
    <dbReference type="NCBI Taxonomy" id="1794944"/>
    <lineage>
        <taxon>Bacteria</taxon>
        <taxon>Bacillati</taxon>
        <taxon>Actinomycetota</taxon>
        <taxon>Actinomycetes</taxon>
        <taxon>Micrococcales</taxon>
        <taxon>Dermacoccaceae</taxon>
        <taxon>Flexivirga</taxon>
    </lineage>
</organism>
<evidence type="ECO:0000256" key="1">
    <source>
        <dbReference type="SAM" id="Phobius"/>
    </source>
</evidence>
<keyword evidence="1" id="KW-1133">Transmembrane helix</keyword>
<dbReference type="Proteomes" id="UP000559182">
    <property type="component" value="Unassembled WGS sequence"/>
</dbReference>
<keyword evidence="1" id="KW-0472">Membrane</keyword>
<evidence type="ECO:0000313" key="3">
    <source>
        <dbReference type="Proteomes" id="UP000559182"/>
    </source>
</evidence>
<keyword evidence="1" id="KW-0812">Transmembrane</keyword>
<sequence>MVLGWAGMRGSITVAAALTLPFDTPRRSELVLIAYLVAAITLLGQGLTLPAVIRAAKVSASSADRVGREQRDLIEDLYEAGLEKLDELAATVQDDGQEATLARVRDDLVSERDSLDRRADLDARSEVEDYCRIRLEVVAAQRDALDGFERRGRFSSQSIRAALGMLDRDEMRLSSVEREKS</sequence>
<comment type="caution">
    <text evidence="2">The sequence shown here is derived from an EMBL/GenBank/DDBJ whole genome shotgun (WGS) entry which is preliminary data.</text>
</comment>
<protein>
    <submittedName>
        <fullName evidence="2">NhaP-type Na+/H+ or K+/H+ antiporter</fullName>
    </submittedName>
</protein>
<keyword evidence="3" id="KW-1185">Reference proteome</keyword>
<dbReference type="AlphaFoldDB" id="A0A839N8V2"/>
<evidence type="ECO:0000313" key="2">
    <source>
        <dbReference type="EMBL" id="MBB2892434.1"/>
    </source>
</evidence>
<reference evidence="2 3" key="1">
    <citation type="submission" date="2020-08" db="EMBL/GenBank/DDBJ databases">
        <title>Sequencing the genomes of 1000 actinobacteria strains.</title>
        <authorList>
            <person name="Klenk H.-P."/>
        </authorList>
    </citation>
    <scope>NUCLEOTIDE SEQUENCE [LARGE SCALE GENOMIC DNA]</scope>
    <source>
        <strain evidence="2 3">DSM 105369</strain>
    </source>
</reference>
<feature type="transmembrane region" description="Helical" evidence="1">
    <location>
        <begin position="30"/>
        <end position="53"/>
    </location>
</feature>
<proteinExistence type="predicted"/>
<name>A0A839N8V2_9MICO</name>